<dbReference type="PANTHER" id="PTHR37936">
    <property type="entry name" value="TRANSPOSASE INSC FOR INSERTION ELEMENT IS2A-RELATED"/>
    <property type="match status" value="1"/>
</dbReference>
<dbReference type="PANTHER" id="PTHR37936:SF3">
    <property type="entry name" value="TRANSPOSASE INSC FOR INSERTION ELEMENT IS2A-RELATED"/>
    <property type="match status" value="1"/>
</dbReference>
<reference evidence="1 2" key="1">
    <citation type="submission" date="2019-08" db="EMBL/GenBank/DDBJ databases">
        <title>Bradyrhizobium hipponensis sp. nov., a rhizobium isolated from a Lupinus angustifolius root nodule in Tunisia.</title>
        <authorList>
            <person name="Off K."/>
            <person name="Rejili M."/>
            <person name="Mars M."/>
            <person name="Brachmann A."/>
            <person name="Marin M."/>
        </authorList>
    </citation>
    <scope>NUCLEOTIDE SEQUENCE [LARGE SCALE GENOMIC DNA]</scope>
    <source>
        <strain evidence="1 2">CTAW71</strain>
    </source>
</reference>
<dbReference type="EMBL" id="VSSS01000038">
    <property type="protein sequence ID" value="TYL92460.1"/>
    <property type="molecule type" value="Genomic_DNA"/>
</dbReference>
<comment type="caution">
    <text evidence="1">The sequence shown here is derived from an EMBL/GenBank/DDBJ whole genome shotgun (WGS) entry which is preliminary data.</text>
</comment>
<organism evidence="1 2">
    <name type="scientific">Bradyrhizobium rifense</name>
    <dbReference type="NCBI Taxonomy" id="515499"/>
    <lineage>
        <taxon>Bacteria</taxon>
        <taxon>Pseudomonadati</taxon>
        <taxon>Pseudomonadota</taxon>
        <taxon>Alphaproteobacteria</taxon>
        <taxon>Hyphomicrobiales</taxon>
        <taxon>Nitrobacteraceae</taxon>
        <taxon>Bradyrhizobium</taxon>
    </lineage>
</organism>
<dbReference type="InterPro" id="IPR010921">
    <property type="entry name" value="Trp_repressor/repl_initiator"/>
</dbReference>
<sequence length="187" mass="19894">MRSIDIVARTCGSVEPILATNFGVRYPGAPRRRADQFKGLPSGSCLYGARRRWTLEEKHQVVAESYGGPRSVSVTARRNGLSASQLSRGAGRREDRLSGDAVPALVPVEIAFTPALASTCTPQPTSSPPAQRARLGIIEIDLGGGCRIRVDRDVDAEALQRCLNFGGGDACGAAIRIEVLPIQIVAL</sequence>
<evidence type="ECO:0000313" key="1">
    <source>
        <dbReference type="EMBL" id="TYL92460.1"/>
    </source>
</evidence>
<dbReference type="GO" id="GO:0004803">
    <property type="term" value="F:transposase activity"/>
    <property type="evidence" value="ECO:0007669"/>
    <property type="project" value="InterPro"/>
</dbReference>
<dbReference type="OrthoDB" id="7476756at2"/>
<dbReference type="NCBIfam" id="NF047595">
    <property type="entry name" value="IS66_ISRel24_TnpA"/>
    <property type="match status" value="1"/>
</dbReference>
<dbReference type="GO" id="GO:0043565">
    <property type="term" value="F:sequence-specific DNA binding"/>
    <property type="evidence" value="ECO:0007669"/>
    <property type="project" value="InterPro"/>
</dbReference>
<dbReference type="InterPro" id="IPR002514">
    <property type="entry name" value="Transposase_8"/>
</dbReference>
<keyword evidence="2" id="KW-1185">Reference proteome</keyword>
<proteinExistence type="predicted"/>
<dbReference type="GO" id="GO:0006313">
    <property type="term" value="P:DNA transposition"/>
    <property type="evidence" value="ECO:0007669"/>
    <property type="project" value="InterPro"/>
</dbReference>
<dbReference type="SUPFAM" id="SSF48295">
    <property type="entry name" value="TrpR-like"/>
    <property type="match status" value="1"/>
</dbReference>
<accession>A0A5D3K9Z5</accession>
<evidence type="ECO:0000313" key="2">
    <source>
        <dbReference type="Proteomes" id="UP000324758"/>
    </source>
</evidence>
<dbReference type="Pfam" id="PF01527">
    <property type="entry name" value="HTH_Tnp_1"/>
    <property type="match status" value="1"/>
</dbReference>
<gene>
    <name evidence="1" type="ORF">FXB40_25175</name>
</gene>
<dbReference type="Proteomes" id="UP000324758">
    <property type="component" value="Unassembled WGS sequence"/>
</dbReference>
<name>A0A5D3K9Z5_9BRAD</name>
<protein>
    <submittedName>
        <fullName evidence="1">Transposase</fullName>
    </submittedName>
</protein>
<dbReference type="AlphaFoldDB" id="A0A5D3K9Z5"/>